<feature type="transmembrane region" description="Helical" evidence="8">
    <location>
        <begin position="1195"/>
        <end position="1217"/>
    </location>
</feature>
<dbReference type="STRING" id="1169540.A0A0G4H7I4"/>
<dbReference type="GO" id="GO:0016020">
    <property type="term" value="C:membrane"/>
    <property type="evidence" value="ECO:0007669"/>
    <property type="project" value="UniProtKB-SubCell"/>
</dbReference>
<protein>
    <recommendedName>
        <fullName evidence="9">SSD domain-containing protein</fullName>
    </recommendedName>
</protein>
<feature type="compositionally biased region" description="Gly residues" evidence="7">
    <location>
        <begin position="711"/>
        <end position="731"/>
    </location>
</feature>
<evidence type="ECO:0000256" key="5">
    <source>
        <dbReference type="ARBA" id="ARBA00023180"/>
    </source>
</evidence>
<sequence>MWMVAKAVVRRPGIFLLASVAVLGAVLLVGGLTTLPIRIESDFHRYLVTDGEASLRQRQLDAAVRVNDEGLTRRRRLSPHGEEEEDRSTLTVIYSLLKGSGNVYADSTSLAHMRSLEDRLVEAIADSGVCGSRGDKSCIAVTSALDYFYGRPVDYNSSNSNSNSTQSVYSFDARGDAPLDAAPVMDHWATRDIGWYCDKSFDDGRCLNGRTEFATIGDKETYDRAAGKALLPLLQGASWPGVRVLYSGDGVTAAEVREEVWGDVWLAVGSLLFVLVYLALHTWSLLLSTCGLVMVLTSVPLAYVLFVWLGPDQMMILNFLGVFVVTAIGADDLFVLSDLWSQSRLFFSSKAEEGDTDDNECLARRWLWTMRRGGGAVVVTSLTTAASFFANMASAVAPVREFGLFMGLCVLSACVLVLGLYPLVLVMCERLPPRLSNKPLNLFRRATMSQLAARMRARGDDQQLVEKVTGGEWPRVSPQDLDKPLTKESGFRATERFFHNVFYPFVYRFRVCLVVLGLVLVLVANVLVWTLFAPADTLPAFFPAGHNLDLVQHTTKEFRPSGKETPAHTGLLYVCAPGWRGEGCAEKRYNCRADDESQDDQRSGHGSCLASGVCRCIFGWEGEDCATRTTPPEPLQCRREDYFACGVDRGLCVDSTCACTDPSYHGHQCQLTHSDDAPKGVEVASFALLPPVSDVRLKLRLQLDPHLEAEGAGGRGGGGGEGGGGGGGGEGVNMTDVDVRLDQSIEGRKADGWVRPSFSLAQVYRQLQRRLQLDQQSSLSVGVSSQETSKQRLVDAARKGQVLVLARILAPQHLTHEIIQRAKRLNDRGSALVFSGAYRLAHLGYEDQGIAAQRGYGELGPAGEALRRRSREAEAESHAEDLYRTQKNPTLVEVVWGLGGLRRVGPFAKDEPIYDASFSLNTPEAQNAILDMCRPNLHGGAMNLLRVNHINCWMEVFMRWLNKNKLSFPVPAADLPLHVNAFLRDHPSWAEDVGMAADGSIKWTRVGFRCDVPNDMAASRAAEYGQLWETYAKEREKFAPTSLQSGYVTSRVFVRAETQRELVMSTLHIWVISTVCAAAGVFLFTGSVLLSLYLLVTVACIVMTLLAFMLVVMGWQFGVLEAIAVIIFIGLSVDYGLHLALSYREPPHRQPHKRVRDALTQTGISILAAAGTTLGSCAFLFFCTIRLFVQFGIVVFANTTLSLLFALLFFAALLAIAGPERVCSFSLGALLCCQWSRVCTTHPQPHPHRERQDGHQDEDEECGKRSAAAVGVAPCVLGKRVSSECGSGGVGEDDGGPTRAVSMSLAEDRMDSDGGAEKGSGDGDGDGDD</sequence>
<evidence type="ECO:0000256" key="8">
    <source>
        <dbReference type="SAM" id="Phobius"/>
    </source>
</evidence>
<dbReference type="OrthoDB" id="448377at2759"/>
<dbReference type="PROSITE" id="PS01186">
    <property type="entry name" value="EGF_2"/>
    <property type="match status" value="1"/>
</dbReference>
<evidence type="ECO:0000256" key="4">
    <source>
        <dbReference type="ARBA" id="ARBA00023136"/>
    </source>
</evidence>
<dbReference type="Pfam" id="PF12349">
    <property type="entry name" value="Sterol-sensing"/>
    <property type="match status" value="1"/>
</dbReference>
<feature type="transmembrane region" description="Helical" evidence="8">
    <location>
        <begin position="1067"/>
        <end position="1085"/>
    </location>
</feature>
<feature type="compositionally biased region" description="Basic and acidic residues" evidence="7">
    <location>
        <begin position="1306"/>
        <end position="1321"/>
    </location>
</feature>
<reference evidence="10 11" key="1">
    <citation type="submission" date="2014-11" db="EMBL/GenBank/DDBJ databases">
        <authorList>
            <person name="Zhu J."/>
            <person name="Qi W."/>
            <person name="Song R."/>
        </authorList>
    </citation>
    <scope>NUCLEOTIDE SEQUENCE [LARGE SCALE GENOMIC DNA]</scope>
</reference>
<dbReference type="InParanoid" id="A0A0G4H7I4"/>
<evidence type="ECO:0000259" key="9">
    <source>
        <dbReference type="PROSITE" id="PS50156"/>
    </source>
</evidence>
<keyword evidence="11" id="KW-1185">Reference proteome</keyword>
<feature type="region of interest" description="Disordered" evidence="7">
    <location>
        <begin position="1280"/>
        <end position="1329"/>
    </location>
</feature>
<evidence type="ECO:0000256" key="3">
    <source>
        <dbReference type="ARBA" id="ARBA00022989"/>
    </source>
</evidence>
<dbReference type="VEuPathDB" id="CryptoDB:Vbra_19690"/>
<feature type="transmembrane region" description="Helical" evidence="8">
    <location>
        <begin position="1123"/>
        <end position="1143"/>
    </location>
</feature>
<feature type="transmembrane region" description="Helical" evidence="8">
    <location>
        <begin position="260"/>
        <end position="280"/>
    </location>
</feature>
<dbReference type="PANTHER" id="PTHR45951">
    <property type="entry name" value="PROTEIN DISPATCHED-RELATED"/>
    <property type="match status" value="1"/>
</dbReference>
<feature type="transmembrane region" description="Helical" evidence="8">
    <location>
        <begin position="374"/>
        <end position="396"/>
    </location>
</feature>
<accession>A0A0G4H7I4</accession>
<keyword evidence="5" id="KW-0325">Glycoprotein</keyword>
<feature type="domain" description="SSD" evidence="9">
    <location>
        <begin position="287"/>
        <end position="427"/>
    </location>
</feature>
<feature type="transmembrane region" description="Helical" evidence="8">
    <location>
        <begin position="285"/>
        <end position="309"/>
    </location>
</feature>
<keyword evidence="3 8" id="KW-1133">Transmembrane helix</keyword>
<dbReference type="InterPro" id="IPR053958">
    <property type="entry name" value="HMGCR/SNAP/NPC1-like_SSD"/>
</dbReference>
<dbReference type="PROSITE" id="PS00022">
    <property type="entry name" value="EGF_1"/>
    <property type="match status" value="1"/>
</dbReference>
<evidence type="ECO:0000256" key="6">
    <source>
        <dbReference type="ARBA" id="ARBA00038046"/>
    </source>
</evidence>
<dbReference type="InterPro" id="IPR004869">
    <property type="entry name" value="MMPL_dom"/>
</dbReference>
<organism evidence="10 11">
    <name type="scientific">Vitrella brassicaformis (strain CCMP3155)</name>
    <dbReference type="NCBI Taxonomy" id="1169540"/>
    <lineage>
        <taxon>Eukaryota</taxon>
        <taxon>Sar</taxon>
        <taxon>Alveolata</taxon>
        <taxon>Colpodellida</taxon>
        <taxon>Vitrellaceae</taxon>
        <taxon>Vitrella</taxon>
    </lineage>
</organism>
<evidence type="ECO:0000256" key="2">
    <source>
        <dbReference type="ARBA" id="ARBA00022692"/>
    </source>
</evidence>
<keyword evidence="4 8" id="KW-0472">Membrane</keyword>
<feature type="transmembrane region" description="Helical" evidence="8">
    <location>
        <begin position="315"/>
        <end position="336"/>
    </location>
</feature>
<evidence type="ECO:0000256" key="7">
    <source>
        <dbReference type="SAM" id="MobiDB-lite"/>
    </source>
</evidence>
<name>A0A0G4H7I4_VITBC</name>
<feature type="transmembrane region" description="Helical" evidence="8">
    <location>
        <begin position="1092"/>
        <end position="1117"/>
    </location>
</feature>
<dbReference type="InterPro" id="IPR000742">
    <property type="entry name" value="EGF"/>
</dbReference>
<dbReference type="Pfam" id="PF03176">
    <property type="entry name" value="MMPL"/>
    <property type="match status" value="1"/>
</dbReference>
<dbReference type="OMA" id="RWDYSRT"/>
<comment type="subcellular location">
    <subcellularLocation>
        <location evidence="1">Membrane</location>
        <topology evidence="1">Multi-pass membrane protein</topology>
    </subcellularLocation>
</comment>
<dbReference type="Proteomes" id="UP000041254">
    <property type="component" value="Unassembled WGS sequence"/>
</dbReference>
<dbReference type="EMBL" id="CDMY01001045">
    <property type="protein sequence ID" value="CEM39628.1"/>
    <property type="molecule type" value="Genomic_DNA"/>
</dbReference>
<feature type="region of interest" description="Disordered" evidence="7">
    <location>
        <begin position="1242"/>
        <end position="1261"/>
    </location>
</feature>
<dbReference type="Gene3D" id="2.10.25.10">
    <property type="entry name" value="Laminin"/>
    <property type="match status" value="1"/>
</dbReference>
<evidence type="ECO:0000256" key="1">
    <source>
        <dbReference type="ARBA" id="ARBA00004141"/>
    </source>
</evidence>
<feature type="region of interest" description="Disordered" evidence="7">
    <location>
        <begin position="708"/>
        <end position="734"/>
    </location>
</feature>
<dbReference type="GO" id="GO:0022857">
    <property type="term" value="F:transmembrane transporter activity"/>
    <property type="evidence" value="ECO:0007669"/>
    <property type="project" value="TreeGrafter"/>
</dbReference>
<feature type="transmembrane region" description="Helical" evidence="8">
    <location>
        <begin position="402"/>
        <end position="428"/>
    </location>
</feature>
<feature type="transmembrane region" description="Helical" evidence="8">
    <location>
        <begin position="511"/>
        <end position="532"/>
    </location>
</feature>
<dbReference type="PROSITE" id="PS50156">
    <property type="entry name" value="SSD"/>
    <property type="match status" value="2"/>
</dbReference>
<dbReference type="InterPro" id="IPR000731">
    <property type="entry name" value="SSD"/>
</dbReference>
<dbReference type="SUPFAM" id="SSF82866">
    <property type="entry name" value="Multidrug efflux transporter AcrB transmembrane domain"/>
    <property type="match status" value="2"/>
</dbReference>
<evidence type="ECO:0000313" key="11">
    <source>
        <dbReference type="Proteomes" id="UP000041254"/>
    </source>
</evidence>
<keyword evidence="2 8" id="KW-0812">Transmembrane</keyword>
<feature type="domain" description="SSD" evidence="9">
    <location>
        <begin position="1077"/>
        <end position="1216"/>
    </location>
</feature>
<comment type="similarity">
    <text evidence="6">Belongs to the dispatched family.</text>
</comment>
<gene>
    <name evidence="10" type="ORF">Vbra_19690</name>
</gene>
<dbReference type="Gene3D" id="1.20.1640.10">
    <property type="entry name" value="Multidrug efflux transporter AcrB transmembrane domain"/>
    <property type="match status" value="2"/>
</dbReference>
<evidence type="ECO:0000313" key="10">
    <source>
        <dbReference type="EMBL" id="CEM39628.1"/>
    </source>
</evidence>
<feature type="transmembrane region" description="Helical" evidence="8">
    <location>
        <begin position="1164"/>
        <end position="1189"/>
    </location>
</feature>
<proteinExistence type="inferred from homology"/>
<dbReference type="InterPro" id="IPR052081">
    <property type="entry name" value="Dispatched_Hh_regulator"/>
</dbReference>